<dbReference type="InterPro" id="IPR016130">
    <property type="entry name" value="Tyr_Pase_AS"/>
</dbReference>
<evidence type="ECO:0000259" key="1">
    <source>
        <dbReference type="PROSITE" id="PS50056"/>
    </source>
</evidence>
<evidence type="ECO:0000313" key="2">
    <source>
        <dbReference type="EMBL" id="CAB4543004.1"/>
    </source>
</evidence>
<dbReference type="AlphaFoldDB" id="A0A6J6BW55"/>
<dbReference type="EMBL" id="CAEZSL010000069">
    <property type="protein sequence ID" value="CAB4543004.1"/>
    <property type="molecule type" value="Genomic_DNA"/>
</dbReference>
<dbReference type="EMBL" id="CAEZVL010000006">
    <property type="protein sequence ID" value="CAB4622232.1"/>
    <property type="molecule type" value="Genomic_DNA"/>
</dbReference>
<dbReference type="EMBL" id="CAEZZV010000059">
    <property type="protein sequence ID" value="CAB4776952.1"/>
    <property type="molecule type" value="Genomic_DNA"/>
</dbReference>
<evidence type="ECO:0000313" key="3">
    <source>
        <dbReference type="EMBL" id="CAB4622232.1"/>
    </source>
</evidence>
<evidence type="ECO:0000313" key="7">
    <source>
        <dbReference type="EMBL" id="CAB5117357.1"/>
    </source>
</evidence>
<dbReference type="InterPro" id="IPR000387">
    <property type="entry name" value="Tyr_Pase_dom"/>
</dbReference>
<dbReference type="PROSITE" id="PS50056">
    <property type="entry name" value="TYR_PHOSPHATASE_2"/>
    <property type="match status" value="1"/>
</dbReference>
<name>A0A6J6BW55_9ZZZZ</name>
<proteinExistence type="predicted"/>
<protein>
    <submittedName>
        <fullName evidence="2">Unannotated protein</fullName>
    </submittedName>
</protein>
<dbReference type="InterPro" id="IPR026893">
    <property type="entry name" value="Tyr/Ser_Pase_IphP-type"/>
</dbReference>
<dbReference type="EMBL" id="CAFBRX010000035">
    <property type="protein sequence ID" value="CAB5117357.1"/>
    <property type="molecule type" value="Genomic_DNA"/>
</dbReference>
<dbReference type="InterPro" id="IPR029021">
    <property type="entry name" value="Prot-tyrosine_phosphatase-like"/>
</dbReference>
<feature type="domain" description="Tyrosine specific protein phosphatases" evidence="1">
    <location>
        <begin position="134"/>
        <end position="193"/>
    </location>
</feature>
<evidence type="ECO:0000313" key="4">
    <source>
        <dbReference type="EMBL" id="CAB4776952.1"/>
    </source>
</evidence>
<dbReference type="Pfam" id="PF13350">
    <property type="entry name" value="Y_phosphatase3"/>
    <property type="match status" value="1"/>
</dbReference>
<evidence type="ECO:0000313" key="6">
    <source>
        <dbReference type="EMBL" id="CAB5046718.1"/>
    </source>
</evidence>
<dbReference type="PANTHER" id="PTHR31126">
    <property type="entry name" value="TYROSINE-PROTEIN PHOSPHATASE"/>
    <property type="match status" value="1"/>
</dbReference>
<dbReference type="EMBL" id="CAFBNZ010000101">
    <property type="protein sequence ID" value="CAB4971550.1"/>
    <property type="molecule type" value="Genomic_DNA"/>
</dbReference>
<dbReference type="PANTHER" id="PTHR31126:SF1">
    <property type="entry name" value="TYROSINE SPECIFIC PROTEIN PHOSPHATASES DOMAIN-CONTAINING PROTEIN"/>
    <property type="match status" value="1"/>
</dbReference>
<accession>A0A6J6BW55</accession>
<sequence length="263" mass="29088">MPITSSDLTDLVEHPDRLINLSAVHNFRDLGGYPTADGRQTVWRKVFRADGLYRLTNEDVAALRPLALQTVIDLRTPDELSESGTFPLDQHPVDFHHLSIIDHTWDLDEAHQFSGDQSAFLQSKYHLMLQQGGQRVGQALRILSAQENSPVVFHCAAGKDRTGLVAALLLSGLGVDDEIVKADYGLSEIAGQRTREWATRVEPGFAERFAAMPAVFLAAHPNSIGGLLSDLRETHGTIRDYCSTIGVENSHWQSLEDLLLETP</sequence>
<evidence type="ECO:0000313" key="5">
    <source>
        <dbReference type="EMBL" id="CAB4971550.1"/>
    </source>
</evidence>
<dbReference type="SUPFAM" id="SSF52799">
    <property type="entry name" value="(Phosphotyrosine protein) phosphatases II"/>
    <property type="match status" value="1"/>
</dbReference>
<organism evidence="2">
    <name type="scientific">freshwater metagenome</name>
    <dbReference type="NCBI Taxonomy" id="449393"/>
    <lineage>
        <taxon>unclassified sequences</taxon>
        <taxon>metagenomes</taxon>
        <taxon>ecological metagenomes</taxon>
    </lineage>
</organism>
<dbReference type="PROSITE" id="PS00383">
    <property type="entry name" value="TYR_PHOSPHATASE_1"/>
    <property type="match status" value="1"/>
</dbReference>
<reference evidence="2" key="1">
    <citation type="submission" date="2020-05" db="EMBL/GenBank/DDBJ databases">
        <authorList>
            <person name="Chiriac C."/>
            <person name="Salcher M."/>
            <person name="Ghai R."/>
            <person name="Kavagutti S V."/>
        </authorList>
    </citation>
    <scope>NUCLEOTIDE SEQUENCE</scope>
</reference>
<dbReference type="EMBL" id="CAFBQJ010000048">
    <property type="protein sequence ID" value="CAB5046718.1"/>
    <property type="molecule type" value="Genomic_DNA"/>
</dbReference>
<gene>
    <name evidence="2" type="ORF">UFOPK1421_00762</name>
    <name evidence="3" type="ORF">UFOPK1960_00095</name>
    <name evidence="4" type="ORF">UFOPK2921_00600</name>
    <name evidence="5" type="ORF">UFOPK3889_00633</name>
    <name evidence="6" type="ORF">UFOPK4275_00389</name>
    <name evidence="7" type="ORF">UFOPK4422_00483</name>
</gene>
<dbReference type="GO" id="GO:0004721">
    <property type="term" value="F:phosphoprotein phosphatase activity"/>
    <property type="evidence" value="ECO:0007669"/>
    <property type="project" value="InterPro"/>
</dbReference>
<dbReference type="Gene3D" id="3.90.190.10">
    <property type="entry name" value="Protein tyrosine phosphatase superfamily"/>
    <property type="match status" value="1"/>
</dbReference>